<keyword evidence="1" id="KW-0805">Transcription regulation</keyword>
<gene>
    <name evidence="5" type="ORF">CUC44_01415</name>
</gene>
<evidence type="ECO:0000313" key="5">
    <source>
        <dbReference type="EMBL" id="PJC95074.1"/>
    </source>
</evidence>
<evidence type="ECO:0000256" key="3">
    <source>
        <dbReference type="ARBA" id="ARBA00023163"/>
    </source>
</evidence>
<dbReference type="Gene3D" id="1.10.10.10">
    <property type="entry name" value="Winged helix-like DNA-binding domain superfamily/Winged helix DNA-binding domain"/>
    <property type="match status" value="1"/>
</dbReference>
<dbReference type="RefSeq" id="WP_100858221.1">
    <property type="nucleotide sequence ID" value="NZ_PGCP01000002.1"/>
</dbReference>
<evidence type="ECO:0000256" key="1">
    <source>
        <dbReference type="ARBA" id="ARBA00023015"/>
    </source>
</evidence>
<dbReference type="PRINTS" id="PR00598">
    <property type="entry name" value="HTHMARR"/>
</dbReference>
<dbReference type="Pfam" id="PF01047">
    <property type="entry name" value="MarR"/>
    <property type="match status" value="1"/>
</dbReference>
<dbReference type="Proteomes" id="UP000232060">
    <property type="component" value="Unassembled WGS sequence"/>
</dbReference>
<reference evidence="5 6" key="1">
    <citation type="submission" date="2017-11" db="EMBL/GenBank/DDBJ databases">
        <title>Draft genome sequence of environmental isolate Aeromonas lusitania sp. nov. MDC 2473.</title>
        <authorList>
            <person name="Colston S.M."/>
            <person name="Navarro A."/>
            <person name="Martinez-Murcia A.J."/>
            <person name="Graf J."/>
        </authorList>
    </citation>
    <scope>NUCLEOTIDE SEQUENCE [LARGE SCALE GENOMIC DNA]</scope>
    <source>
        <strain evidence="5 6">MDC 2473</strain>
    </source>
</reference>
<evidence type="ECO:0000313" key="6">
    <source>
        <dbReference type="Proteomes" id="UP000232060"/>
    </source>
</evidence>
<dbReference type="SUPFAM" id="SSF46785">
    <property type="entry name" value="Winged helix' DNA-binding domain"/>
    <property type="match status" value="1"/>
</dbReference>
<dbReference type="PANTHER" id="PTHR42756">
    <property type="entry name" value="TRANSCRIPTIONAL REGULATOR, MARR"/>
    <property type="match status" value="1"/>
</dbReference>
<sequence>MYKQPDTLGFLIGDVQRLMRRQFQQQLEGSCLTLAQARVLVHIARSEGIRQVDLAERLDIQPITLARQLDQMADNGLVERRNDPHDRRAYQLFLTAEAEPYLGKIKQASEVVHQHAIGELGEAGTRALCDALKTLRDNLSNY</sequence>
<dbReference type="PANTHER" id="PTHR42756:SF1">
    <property type="entry name" value="TRANSCRIPTIONAL REPRESSOR OF EMRAB OPERON"/>
    <property type="match status" value="1"/>
</dbReference>
<comment type="caution">
    <text evidence="5">The sequence shown here is derived from an EMBL/GenBank/DDBJ whole genome shotgun (WGS) entry which is preliminary data.</text>
</comment>
<organism evidence="5 6">
    <name type="scientific">Aeromonas lusitana</name>
    <dbReference type="NCBI Taxonomy" id="931529"/>
    <lineage>
        <taxon>Bacteria</taxon>
        <taxon>Pseudomonadati</taxon>
        <taxon>Pseudomonadota</taxon>
        <taxon>Gammaproteobacteria</taxon>
        <taxon>Aeromonadales</taxon>
        <taxon>Aeromonadaceae</taxon>
        <taxon>Aeromonas</taxon>
    </lineage>
</organism>
<dbReference type="GO" id="GO:0003677">
    <property type="term" value="F:DNA binding"/>
    <property type="evidence" value="ECO:0007669"/>
    <property type="project" value="UniProtKB-KW"/>
</dbReference>
<accession>A0A2M8HET3</accession>
<dbReference type="GO" id="GO:0003700">
    <property type="term" value="F:DNA-binding transcription factor activity"/>
    <property type="evidence" value="ECO:0007669"/>
    <property type="project" value="InterPro"/>
</dbReference>
<dbReference type="OrthoDB" id="32523at2"/>
<dbReference type="EMBL" id="PGCP01000002">
    <property type="protein sequence ID" value="PJC95074.1"/>
    <property type="molecule type" value="Genomic_DNA"/>
</dbReference>
<dbReference type="PROSITE" id="PS01117">
    <property type="entry name" value="HTH_MARR_1"/>
    <property type="match status" value="1"/>
</dbReference>
<dbReference type="InterPro" id="IPR023187">
    <property type="entry name" value="Tscrpt_reg_MarR-type_CS"/>
</dbReference>
<evidence type="ECO:0000259" key="4">
    <source>
        <dbReference type="PROSITE" id="PS50995"/>
    </source>
</evidence>
<keyword evidence="3" id="KW-0804">Transcription</keyword>
<dbReference type="InterPro" id="IPR000835">
    <property type="entry name" value="HTH_MarR-typ"/>
</dbReference>
<feature type="domain" description="HTH marR-type" evidence="4">
    <location>
        <begin position="5"/>
        <end position="137"/>
    </location>
</feature>
<keyword evidence="2" id="KW-0238">DNA-binding</keyword>
<dbReference type="SMART" id="SM00347">
    <property type="entry name" value="HTH_MARR"/>
    <property type="match status" value="1"/>
</dbReference>
<protein>
    <submittedName>
        <fullName evidence="5">MarR family transcriptional regulator</fullName>
    </submittedName>
</protein>
<dbReference type="PROSITE" id="PS50995">
    <property type="entry name" value="HTH_MARR_2"/>
    <property type="match status" value="1"/>
</dbReference>
<proteinExistence type="predicted"/>
<dbReference type="InterPro" id="IPR036390">
    <property type="entry name" value="WH_DNA-bd_sf"/>
</dbReference>
<name>A0A2M8HET3_9GAMM</name>
<dbReference type="AlphaFoldDB" id="A0A2M8HET3"/>
<dbReference type="InterPro" id="IPR036388">
    <property type="entry name" value="WH-like_DNA-bd_sf"/>
</dbReference>
<keyword evidence="6" id="KW-1185">Reference proteome</keyword>
<evidence type="ECO:0000256" key="2">
    <source>
        <dbReference type="ARBA" id="ARBA00023125"/>
    </source>
</evidence>